<dbReference type="AlphaFoldDB" id="A0A5N5D238"/>
<protein>
    <recommendedName>
        <fullName evidence="3">F-box domain-containing protein</fullName>
    </recommendedName>
</protein>
<organism evidence="1 2">
    <name type="scientific">Lasiodiplodia theobromae</name>
    <dbReference type="NCBI Taxonomy" id="45133"/>
    <lineage>
        <taxon>Eukaryota</taxon>
        <taxon>Fungi</taxon>
        <taxon>Dikarya</taxon>
        <taxon>Ascomycota</taxon>
        <taxon>Pezizomycotina</taxon>
        <taxon>Dothideomycetes</taxon>
        <taxon>Dothideomycetes incertae sedis</taxon>
        <taxon>Botryosphaeriales</taxon>
        <taxon>Botryosphaeriaceae</taxon>
        <taxon>Lasiodiplodia</taxon>
    </lineage>
</organism>
<reference evidence="1 2" key="1">
    <citation type="journal article" date="2019" name="Sci. Rep.">
        <title>A multi-omics analysis of the grapevine pathogen Lasiodiplodia theobromae reveals that temperature affects the expression of virulence- and pathogenicity-related genes.</title>
        <authorList>
            <person name="Felix C."/>
            <person name="Meneses R."/>
            <person name="Goncalves M.F.M."/>
            <person name="Tilleman L."/>
            <person name="Duarte A.S."/>
            <person name="Jorrin-Novo J.V."/>
            <person name="Van de Peer Y."/>
            <person name="Deforce D."/>
            <person name="Van Nieuwerburgh F."/>
            <person name="Esteves A.C."/>
            <person name="Alves A."/>
        </authorList>
    </citation>
    <scope>NUCLEOTIDE SEQUENCE [LARGE SCALE GENOMIC DNA]</scope>
    <source>
        <strain evidence="1 2">LA-SOL3</strain>
    </source>
</reference>
<dbReference type="Proteomes" id="UP000325902">
    <property type="component" value="Unassembled WGS sequence"/>
</dbReference>
<comment type="caution">
    <text evidence="1">The sequence shown here is derived from an EMBL/GenBank/DDBJ whole genome shotgun (WGS) entry which is preliminary data.</text>
</comment>
<evidence type="ECO:0000313" key="1">
    <source>
        <dbReference type="EMBL" id="KAB2571743.1"/>
    </source>
</evidence>
<evidence type="ECO:0008006" key="3">
    <source>
        <dbReference type="Google" id="ProtNLM"/>
    </source>
</evidence>
<name>A0A5N5D238_9PEZI</name>
<keyword evidence="2" id="KW-1185">Reference proteome</keyword>
<sequence>MANNMTFDPNAKMLKVVKNFPRAVSQDEIDLSDFCICLDCRAGHCNEHATFTRFKCHLNLRNASAALVRKAMTAEKKHQGLAILSNLPPELACDIALNLPIQELHRLSTCPPFQPFWAAHSAYLTRHLLAEYAVEAKLYPLAAIFGATAANNMTAHQRILYFESMRACTDAVTDHFTTTLSLPPDMSARLRVAVQHLWRVFGLSGSDSARPTGDERRRRGMIPPPAGMITRRQAAVTRFCALPQALRQDICALLFEELGAYFECVHPVWKRMAKPADDKINATVSPWAWAGVSDNVVAQMRRCGVWRASLAYYALENVRVAMRGMYAKAAAASANSVELDAKVVGVVLRQARRDDAGFSMDHETANFSFDHIDTYIGDIIFESKSMKQKWIFPDPWTYSISLGFSQRREFLLYPPRGHTHRDLYVEMSMAKYMPDGMALDIARSTQNVIHGGYGHARRNTWQFRRDQEDNDWLANPTDHMMAWLMNCAFPLRPQDYE</sequence>
<evidence type="ECO:0000313" key="2">
    <source>
        <dbReference type="Proteomes" id="UP000325902"/>
    </source>
</evidence>
<accession>A0A5N5D238</accession>
<proteinExistence type="predicted"/>
<dbReference type="OrthoDB" id="10682045at2759"/>
<dbReference type="EMBL" id="VCHE01000093">
    <property type="protein sequence ID" value="KAB2571743.1"/>
    <property type="molecule type" value="Genomic_DNA"/>
</dbReference>
<gene>
    <name evidence="1" type="ORF">DBV05_g9587</name>
</gene>